<evidence type="ECO:0008006" key="4">
    <source>
        <dbReference type="Google" id="ProtNLM"/>
    </source>
</evidence>
<sequence length="110" mass="12579">MATHVEVCLALLVKALSVRQSCLPLFLGRHRGGNAAPLDVCLPVHRIDNPHRKHNQHVLLFILYTKAVEEREENRIEKSLLGPGVYDIQEGERRSSIPFSHHHSMVQMRE</sequence>
<dbReference type="Proteomes" id="UP000807353">
    <property type="component" value="Unassembled WGS sequence"/>
</dbReference>
<evidence type="ECO:0000313" key="2">
    <source>
        <dbReference type="EMBL" id="KAF9463829.1"/>
    </source>
</evidence>
<proteinExistence type="predicted"/>
<feature type="signal peptide" evidence="1">
    <location>
        <begin position="1"/>
        <end position="17"/>
    </location>
</feature>
<dbReference type="EMBL" id="MU150259">
    <property type="protein sequence ID" value="KAF9463829.1"/>
    <property type="molecule type" value="Genomic_DNA"/>
</dbReference>
<keyword evidence="3" id="KW-1185">Reference proteome</keyword>
<accession>A0A9P5Y7X9</accession>
<protein>
    <recommendedName>
        <fullName evidence="4">Secreted protein</fullName>
    </recommendedName>
</protein>
<evidence type="ECO:0000256" key="1">
    <source>
        <dbReference type="SAM" id="SignalP"/>
    </source>
</evidence>
<name>A0A9P5Y7X9_9AGAR</name>
<evidence type="ECO:0000313" key="3">
    <source>
        <dbReference type="Proteomes" id="UP000807353"/>
    </source>
</evidence>
<dbReference type="AlphaFoldDB" id="A0A9P5Y7X9"/>
<feature type="chain" id="PRO_5040314322" description="Secreted protein" evidence="1">
    <location>
        <begin position="18"/>
        <end position="110"/>
    </location>
</feature>
<gene>
    <name evidence="2" type="ORF">BDZ94DRAFT_1359429</name>
</gene>
<reference evidence="2" key="1">
    <citation type="submission" date="2020-11" db="EMBL/GenBank/DDBJ databases">
        <authorList>
            <consortium name="DOE Joint Genome Institute"/>
            <person name="Ahrendt S."/>
            <person name="Riley R."/>
            <person name="Andreopoulos W."/>
            <person name="Labutti K."/>
            <person name="Pangilinan J."/>
            <person name="Ruiz-Duenas F.J."/>
            <person name="Barrasa J.M."/>
            <person name="Sanchez-Garcia M."/>
            <person name="Camarero S."/>
            <person name="Miyauchi S."/>
            <person name="Serrano A."/>
            <person name="Linde D."/>
            <person name="Babiker R."/>
            <person name="Drula E."/>
            <person name="Ayuso-Fernandez I."/>
            <person name="Pacheco R."/>
            <person name="Padilla G."/>
            <person name="Ferreira P."/>
            <person name="Barriuso J."/>
            <person name="Kellner H."/>
            <person name="Castanera R."/>
            <person name="Alfaro M."/>
            <person name="Ramirez L."/>
            <person name="Pisabarro A.G."/>
            <person name="Kuo A."/>
            <person name="Tritt A."/>
            <person name="Lipzen A."/>
            <person name="He G."/>
            <person name="Yan M."/>
            <person name="Ng V."/>
            <person name="Cullen D."/>
            <person name="Martin F."/>
            <person name="Rosso M.-N."/>
            <person name="Henrissat B."/>
            <person name="Hibbett D."/>
            <person name="Martinez A.T."/>
            <person name="Grigoriev I.V."/>
        </authorList>
    </citation>
    <scope>NUCLEOTIDE SEQUENCE</scope>
    <source>
        <strain evidence="2">CBS 247.69</strain>
    </source>
</reference>
<comment type="caution">
    <text evidence="2">The sequence shown here is derived from an EMBL/GenBank/DDBJ whole genome shotgun (WGS) entry which is preliminary data.</text>
</comment>
<keyword evidence="1" id="KW-0732">Signal</keyword>
<organism evidence="2 3">
    <name type="scientific">Collybia nuda</name>
    <dbReference type="NCBI Taxonomy" id="64659"/>
    <lineage>
        <taxon>Eukaryota</taxon>
        <taxon>Fungi</taxon>
        <taxon>Dikarya</taxon>
        <taxon>Basidiomycota</taxon>
        <taxon>Agaricomycotina</taxon>
        <taxon>Agaricomycetes</taxon>
        <taxon>Agaricomycetidae</taxon>
        <taxon>Agaricales</taxon>
        <taxon>Tricholomatineae</taxon>
        <taxon>Clitocybaceae</taxon>
        <taxon>Collybia</taxon>
    </lineage>
</organism>